<reference evidence="1" key="1">
    <citation type="submission" date="2018-11" db="EMBL/GenBank/DDBJ databases">
        <authorList>
            <consortium name="Pathogen Informatics"/>
        </authorList>
    </citation>
    <scope>NUCLEOTIDE SEQUENCE</scope>
</reference>
<dbReference type="Proteomes" id="UP000784294">
    <property type="component" value="Unassembled WGS sequence"/>
</dbReference>
<protein>
    <submittedName>
        <fullName evidence="1">Uncharacterized protein</fullName>
    </submittedName>
</protein>
<organism evidence="1 2">
    <name type="scientific">Protopolystoma xenopodis</name>
    <dbReference type="NCBI Taxonomy" id="117903"/>
    <lineage>
        <taxon>Eukaryota</taxon>
        <taxon>Metazoa</taxon>
        <taxon>Spiralia</taxon>
        <taxon>Lophotrochozoa</taxon>
        <taxon>Platyhelminthes</taxon>
        <taxon>Monogenea</taxon>
        <taxon>Polyopisthocotylea</taxon>
        <taxon>Polystomatidea</taxon>
        <taxon>Polystomatidae</taxon>
        <taxon>Protopolystoma</taxon>
    </lineage>
</organism>
<keyword evidence="2" id="KW-1185">Reference proteome</keyword>
<proteinExistence type="predicted"/>
<accession>A0A448XP59</accession>
<evidence type="ECO:0000313" key="1">
    <source>
        <dbReference type="EMBL" id="VEL41436.1"/>
    </source>
</evidence>
<dbReference type="AlphaFoldDB" id="A0A448XP59"/>
<evidence type="ECO:0000313" key="2">
    <source>
        <dbReference type="Proteomes" id="UP000784294"/>
    </source>
</evidence>
<gene>
    <name evidence="1" type="ORF">PXEA_LOCUS34876</name>
</gene>
<comment type="caution">
    <text evidence="1">The sequence shown here is derived from an EMBL/GenBank/DDBJ whole genome shotgun (WGS) entry which is preliminary data.</text>
</comment>
<name>A0A448XP59_9PLAT</name>
<sequence>MSFMPPLVILYAPQRRLQSGPFLCAPHMPSTLLRVGLNQRQVMASRTGDLHSLASLSPFFPSLHHQPRRSSQLYASTGRQSESGQASARLYDCVINCAAVRGGNTNSRRGYRHILAMIDCQIWHINAAT</sequence>
<dbReference type="EMBL" id="CAAALY010269338">
    <property type="protein sequence ID" value="VEL41436.1"/>
    <property type="molecule type" value="Genomic_DNA"/>
</dbReference>